<keyword evidence="4" id="KW-0808">Transferase</keyword>
<dbReference type="GO" id="GO:0005637">
    <property type="term" value="C:nuclear inner membrane"/>
    <property type="evidence" value="ECO:0007669"/>
    <property type="project" value="TreeGrafter"/>
</dbReference>
<keyword evidence="3" id="KW-0328">Glycosyltransferase</keyword>
<comment type="similarity">
    <text evidence="2">Belongs to the dpy-19 family.</text>
</comment>
<evidence type="ECO:0000256" key="2">
    <source>
        <dbReference type="ARBA" id="ARBA00008744"/>
    </source>
</evidence>
<evidence type="ECO:0000256" key="3">
    <source>
        <dbReference type="ARBA" id="ARBA00022676"/>
    </source>
</evidence>
<proteinExistence type="inferred from homology"/>
<keyword evidence="7" id="KW-0472">Membrane</keyword>
<sequence length="143" mass="16764">MAKASLARDVAAVARGETYSCLWEGVDRVKCYWLALMRERTKKVYSAFSRKTPQEVFNILTELQVEYLVLEEAWCFRGTRGGCSLLDIWDVEDPKNVHNQPVCPILFLKNSPLFQRVFANDIYVVLRLHRQYVEIRTVKEYKL</sequence>
<name>A0A7R9GWN9_TIMPO</name>
<dbReference type="GO" id="GO:0000030">
    <property type="term" value="F:mannosyltransferase activity"/>
    <property type="evidence" value="ECO:0007669"/>
    <property type="project" value="TreeGrafter"/>
</dbReference>
<evidence type="ECO:0000256" key="6">
    <source>
        <dbReference type="ARBA" id="ARBA00022989"/>
    </source>
</evidence>
<dbReference type="Pfam" id="PF10034">
    <property type="entry name" value="Dpy19"/>
    <property type="match status" value="1"/>
</dbReference>
<reference evidence="8" key="1">
    <citation type="submission" date="2020-11" db="EMBL/GenBank/DDBJ databases">
        <authorList>
            <person name="Tran Van P."/>
        </authorList>
    </citation>
    <scope>NUCLEOTIDE SEQUENCE</scope>
</reference>
<evidence type="ECO:0000256" key="1">
    <source>
        <dbReference type="ARBA" id="ARBA00004141"/>
    </source>
</evidence>
<dbReference type="PANTHER" id="PTHR31488:SF1">
    <property type="entry name" value="C-MANNOSYLTRANSFERASE DPY19L1"/>
    <property type="match status" value="1"/>
</dbReference>
<comment type="subcellular location">
    <subcellularLocation>
        <location evidence="1">Membrane</location>
        <topology evidence="1">Multi-pass membrane protein</topology>
    </subcellularLocation>
</comment>
<gene>
    <name evidence="8" type="ORF">TPSB3V08_LOCUS1205</name>
</gene>
<dbReference type="AlphaFoldDB" id="A0A7R9GWN9"/>
<evidence type="ECO:0000256" key="4">
    <source>
        <dbReference type="ARBA" id="ARBA00022679"/>
    </source>
</evidence>
<evidence type="ECO:0000313" key="8">
    <source>
        <dbReference type="EMBL" id="CAD7397562.1"/>
    </source>
</evidence>
<evidence type="ECO:0000256" key="5">
    <source>
        <dbReference type="ARBA" id="ARBA00022692"/>
    </source>
</evidence>
<protein>
    <submittedName>
        <fullName evidence="8">Uncharacterized protein</fullName>
    </submittedName>
</protein>
<keyword evidence="6" id="KW-1133">Transmembrane helix</keyword>
<accession>A0A7R9GWN9</accession>
<keyword evidence="5" id="KW-0812">Transmembrane</keyword>
<evidence type="ECO:0000256" key="7">
    <source>
        <dbReference type="ARBA" id="ARBA00023136"/>
    </source>
</evidence>
<dbReference type="EMBL" id="OD000418">
    <property type="protein sequence ID" value="CAD7397562.1"/>
    <property type="molecule type" value="Genomic_DNA"/>
</dbReference>
<organism evidence="8">
    <name type="scientific">Timema poppense</name>
    <name type="common">Walking stick</name>
    <dbReference type="NCBI Taxonomy" id="170557"/>
    <lineage>
        <taxon>Eukaryota</taxon>
        <taxon>Metazoa</taxon>
        <taxon>Ecdysozoa</taxon>
        <taxon>Arthropoda</taxon>
        <taxon>Hexapoda</taxon>
        <taxon>Insecta</taxon>
        <taxon>Pterygota</taxon>
        <taxon>Neoptera</taxon>
        <taxon>Polyneoptera</taxon>
        <taxon>Phasmatodea</taxon>
        <taxon>Timematodea</taxon>
        <taxon>Timematoidea</taxon>
        <taxon>Timematidae</taxon>
        <taxon>Timema</taxon>
    </lineage>
</organism>
<dbReference type="PANTHER" id="PTHR31488">
    <property type="entry name" value="DPY-19-LIKE 1, LIKE (H. SAPIENS)"/>
    <property type="match status" value="1"/>
</dbReference>
<dbReference type="InterPro" id="IPR018732">
    <property type="entry name" value="Dpy-19/Dpy-19-like"/>
</dbReference>